<feature type="compositionally biased region" description="Acidic residues" evidence="1">
    <location>
        <begin position="343"/>
        <end position="352"/>
    </location>
</feature>
<dbReference type="EMBL" id="JBHFFA010000004">
    <property type="protein sequence ID" value="KAL2630965.1"/>
    <property type="molecule type" value="Genomic_DNA"/>
</dbReference>
<protein>
    <submittedName>
        <fullName evidence="2">Uncharacterized protein</fullName>
    </submittedName>
</protein>
<feature type="region of interest" description="Disordered" evidence="1">
    <location>
        <begin position="1"/>
        <end position="35"/>
    </location>
</feature>
<name>A0ABD1YJW1_9MARC</name>
<evidence type="ECO:0000313" key="3">
    <source>
        <dbReference type="Proteomes" id="UP001605036"/>
    </source>
</evidence>
<feature type="region of interest" description="Disordered" evidence="1">
    <location>
        <begin position="341"/>
        <end position="361"/>
    </location>
</feature>
<sequence>MSGNQKKPTSNKTNESGDDIDTELRVGPAAPNSNFQPAGAVTLTVNNVNQMRAAAVIPTVTNMNQMWAPAVTPTTVTPNINQMWAPVVTPTMNQMRAPAVTPITGTPTVNRVRQMRPPQRRVSQVARITPTVNNVSRPPQQRNSQAATVTPTVNSNVLHPPQQINPHVGSHMVQEGSRPPPQPPVMGATQNVQNPTPNPSKATCIPRPSSVINPTPHRQGTREDNQSRQFQEAVEKWRNQVQINQGLLTAFIESCVHHAMLAASMTESQMKQQRLMEIIQKVIENFIKNVYHGYQLEIYNLRARLNHQAEVQARMAAQVVNATQGVAAGSRSVCPHCQHVLEETEPPTDDMQEESHGSKDE</sequence>
<feature type="region of interest" description="Disordered" evidence="1">
    <location>
        <begin position="160"/>
        <end position="229"/>
    </location>
</feature>
<gene>
    <name evidence="2" type="ORF">R1flu_015651</name>
</gene>
<dbReference type="Proteomes" id="UP001605036">
    <property type="component" value="Unassembled WGS sequence"/>
</dbReference>
<dbReference type="AlphaFoldDB" id="A0ABD1YJW1"/>
<feature type="compositionally biased region" description="Polar residues" evidence="1">
    <location>
        <begin position="188"/>
        <end position="201"/>
    </location>
</feature>
<proteinExistence type="predicted"/>
<organism evidence="2 3">
    <name type="scientific">Riccia fluitans</name>
    <dbReference type="NCBI Taxonomy" id="41844"/>
    <lineage>
        <taxon>Eukaryota</taxon>
        <taxon>Viridiplantae</taxon>
        <taxon>Streptophyta</taxon>
        <taxon>Embryophyta</taxon>
        <taxon>Marchantiophyta</taxon>
        <taxon>Marchantiopsida</taxon>
        <taxon>Marchantiidae</taxon>
        <taxon>Marchantiales</taxon>
        <taxon>Ricciaceae</taxon>
        <taxon>Riccia</taxon>
    </lineage>
</organism>
<feature type="compositionally biased region" description="Polar residues" evidence="1">
    <location>
        <begin position="1"/>
        <end position="14"/>
    </location>
</feature>
<evidence type="ECO:0000313" key="2">
    <source>
        <dbReference type="EMBL" id="KAL2630965.1"/>
    </source>
</evidence>
<evidence type="ECO:0000256" key="1">
    <source>
        <dbReference type="SAM" id="MobiDB-lite"/>
    </source>
</evidence>
<reference evidence="2 3" key="1">
    <citation type="submission" date="2024-09" db="EMBL/GenBank/DDBJ databases">
        <title>Chromosome-scale assembly of Riccia fluitans.</title>
        <authorList>
            <person name="Paukszto L."/>
            <person name="Sawicki J."/>
            <person name="Karawczyk K."/>
            <person name="Piernik-Szablinska J."/>
            <person name="Szczecinska M."/>
            <person name="Mazdziarz M."/>
        </authorList>
    </citation>
    <scope>NUCLEOTIDE SEQUENCE [LARGE SCALE GENOMIC DNA]</scope>
    <source>
        <strain evidence="2">Rf_01</strain>
        <tissue evidence="2">Aerial parts of the thallus</tissue>
    </source>
</reference>
<comment type="caution">
    <text evidence="2">The sequence shown here is derived from an EMBL/GenBank/DDBJ whole genome shotgun (WGS) entry which is preliminary data.</text>
</comment>
<accession>A0ABD1YJW1</accession>
<keyword evidence="3" id="KW-1185">Reference proteome</keyword>